<feature type="domain" description="SAF" evidence="3">
    <location>
        <begin position="16"/>
        <end position="85"/>
    </location>
</feature>
<proteinExistence type="inferred from homology"/>
<dbReference type="EMBL" id="SNVJ01000002">
    <property type="protein sequence ID" value="MXP62242.1"/>
    <property type="molecule type" value="Genomic_DNA"/>
</dbReference>
<dbReference type="GO" id="GO:0019698">
    <property type="term" value="P:D-galacturonate catabolic process"/>
    <property type="evidence" value="ECO:0007669"/>
    <property type="project" value="TreeGrafter"/>
</dbReference>
<dbReference type="GO" id="GO:0016829">
    <property type="term" value="F:lyase activity"/>
    <property type="evidence" value="ECO:0007669"/>
    <property type="project" value="UniProtKB-KW"/>
</dbReference>
<dbReference type="InterPro" id="IPR044144">
    <property type="entry name" value="SAF_UxaA/GarD"/>
</dbReference>
<comment type="similarity">
    <text evidence="1">Belongs to the UxaA family.</text>
</comment>
<keyword evidence="2" id="KW-0456">Lyase</keyword>
<evidence type="ECO:0000259" key="3">
    <source>
        <dbReference type="SMART" id="SM00858"/>
    </source>
</evidence>
<dbReference type="PANTHER" id="PTHR30536:SF5">
    <property type="entry name" value="ALTRONATE DEHYDRATASE"/>
    <property type="match status" value="1"/>
</dbReference>
<dbReference type="InterPro" id="IPR048332">
    <property type="entry name" value="GD_AH_C"/>
</dbReference>
<dbReference type="PANTHER" id="PTHR30536">
    <property type="entry name" value="ALTRONATE/GALACTARATE DEHYDRATASE"/>
    <property type="match status" value="1"/>
</dbReference>
<dbReference type="InterPro" id="IPR052172">
    <property type="entry name" value="UxaA_altronate/galactarate_dh"/>
</dbReference>
<dbReference type="OrthoDB" id="9804574at2"/>
<comment type="caution">
    <text evidence="4">The sequence shown here is derived from an EMBL/GenBank/DDBJ whole genome shotgun (WGS) entry which is preliminary data.</text>
</comment>
<protein>
    <submittedName>
        <fullName evidence="4">Altronate dehydratase</fullName>
    </submittedName>
</protein>
<accession>A0A845BA32</accession>
<dbReference type="InterPro" id="IPR007392">
    <property type="entry name" value="GD_AH_second"/>
</dbReference>
<sequence>MTRANVNPFIRLDPLDNVVVARMPVQAGTPVPSENTVTLHDVPSGHKIAACFIAKGEAVRKYNTVIGYASEDLPPGTWMHSHNILFDAVEKDYAFSKNYVPTEYVPQAERATFQGIRRADGRAGTRNYVGVFVLGNTGGTAARKIAAWFTPDRLADYPMVDGVAPFIHQMGDGMERSGEPMALLRRTLGGYIRNPNSAASLIIASGMESNDLEEFLVEQGLRRGPTLRTLVIGDEGGLRRSVEAGIVQVKEMLPAANAVAREPVSAEYLTIGMQCGGSDGFSGLSANPALGAAMDILVRHGGTPILSETSEIFGVEHTLTARAVTPEVGQKLVDRMSWWLAYNEGRDCQINGRVSPGNNAGGLANVLEKSLGGAKKGGNSPLMEVYRYAEPVTQHGLVFMDTPGYDPASATGQIAGGANMVMFTTGRGSCFGSLPAPTIKLASNTPMYERMVSDMDINCGIVIDGEATVQEMGQRIFAQLLRHASGERTKSELSGMGTNEFVPWPIGVLA</sequence>
<evidence type="ECO:0000256" key="1">
    <source>
        <dbReference type="ARBA" id="ARBA00010986"/>
    </source>
</evidence>
<dbReference type="InterPro" id="IPR013974">
    <property type="entry name" value="SAF"/>
</dbReference>
<evidence type="ECO:0000313" key="5">
    <source>
        <dbReference type="Proteomes" id="UP000460715"/>
    </source>
</evidence>
<dbReference type="Pfam" id="PF20629">
    <property type="entry name" value="GD_AH_C"/>
    <property type="match status" value="1"/>
</dbReference>
<evidence type="ECO:0000313" key="4">
    <source>
        <dbReference type="EMBL" id="MXP62242.1"/>
    </source>
</evidence>
<keyword evidence="5" id="KW-1185">Reference proteome</keyword>
<reference evidence="4 5" key="1">
    <citation type="submission" date="2019-03" db="EMBL/GenBank/DDBJ databases">
        <title>Roseomonas sp. a novel Roseomonas species isolated from Sea whip Gorgonian.</title>
        <authorList>
            <person name="Li F."/>
            <person name="Pan X."/>
            <person name="Huang S."/>
            <person name="Li Z."/>
            <person name="Meng B."/>
        </authorList>
    </citation>
    <scope>NUCLEOTIDE SEQUENCE [LARGE SCALE GENOMIC DNA]</scope>
    <source>
        <strain evidence="4 5">M0104</strain>
    </source>
</reference>
<dbReference type="SMART" id="SM00858">
    <property type="entry name" value="SAF"/>
    <property type="match status" value="1"/>
</dbReference>
<dbReference type="AlphaFoldDB" id="A0A845BA32"/>
<dbReference type="Pfam" id="PF04295">
    <property type="entry name" value="GD_AH_second"/>
    <property type="match status" value="1"/>
</dbReference>
<name>A0A845BA32_9PROT</name>
<dbReference type="CDD" id="cd11613">
    <property type="entry name" value="SAF_AH_GD"/>
    <property type="match status" value="1"/>
</dbReference>
<dbReference type="Gene3D" id="2.30.130.110">
    <property type="match status" value="1"/>
</dbReference>
<dbReference type="Proteomes" id="UP000460715">
    <property type="component" value="Unassembled WGS sequence"/>
</dbReference>
<organism evidence="4 5">
    <name type="scientific">Teichococcus coralli</name>
    <dbReference type="NCBI Taxonomy" id="2545983"/>
    <lineage>
        <taxon>Bacteria</taxon>
        <taxon>Pseudomonadati</taxon>
        <taxon>Pseudomonadota</taxon>
        <taxon>Alphaproteobacteria</taxon>
        <taxon>Acetobacterales</taxon>
        <taxon>Roseomonadaceae</taxon>
        <taxon>Roseomonas</taxon>
    </lineage>
</organism>
<evidence type="ECO:0000256" key="2">
    <source>
        <dbReference type="ARBA" id="ARBA00023239"/>
    </source>
</evidence>
<dbReference type="Pfam" id="PF08666">
    <property type="entry name" value="SAF"/>
    <property type="match status" value="1"/>
</dbReference>
<gene>
    <name evidence="4" type="ORF">E0493_02610</name>
</gene>